<protein>
    <submittedName>
        <fullName evidence="3">Uncharacterized protein LOC111278231 isoform X1</fullName>
    </submittedName>
</protein>
<proteinExistence type="predicted"/>
<keyword evidence="1" id="KW-0812">Transmembrane</keyword>
<dbReference type="AlphaFoldDB" id="A0A6P5WYH6"/>
<gene>
    <name evidence="3" type="primary">LOC111278231</name>
</gene>
<evidence type="ECO:0000256" key="1">
    <source>
        <dbReference type="SAM" id="Phobius"/>
    </source>
</evidence>
<accession>A0A6P5WYH6</accession>
<dbReference type="PANTHER" id="PTHR31681:SF108">
    <property type="entry name" value="FACTOR, PUTATIVE-RELATED"/>
    <property type="match status" value="1"/>
</dbReference>
<dbReference type="RefSeq" id="XP_022720546.1">
    <property type="nucleotide sequence ID" value="XM_022864811.1"/>
</dbReference>
<dbReference type="FunFam" id="3.90.228.10:FF:000015">
    <property type="entry name" value="C2H2-like zinc finger protein"/>
    <property type="match status" value="1"/>
</dbReference>
<keyword evidence="2" id="KW-1185">Reference proteome</keyword>
<sequence>MMPEAWFCLKRSVKCKPELSDVQDPKGNSSETRQPCLCRSGCSRSISNLRDVIHGSKRHTDKAAIVTRGVQLLWEPLGLVHLALETALWSPSTVVEGHSAFQGRSLGALPFREAAMASLQGLGNFSMQSPKVLFAKNVVKILKSWKPWKHIISLGILVKFIYACIHIYMHFSLRIFLEFQLFYIKVVWVIEKPDNHLVCAVTALSEGDSSKKIVELICQTGFSESENKFGHIERILKVHNMQRTLAQFEDYREMVKIKANKLSKKHPRCLADGNELLRFYGTTVACSLGTKNTSSLCTLEKCGVCQTLRHGFFTKKESNIFRGVFTSSKSRRAFECIELDEGNRINRYLRKALVVCRVIAGRIHKPLENLQEMEGQSSFDSVAGKVDCHSNIEELYSLNPRALLPCFVVICKPSKQTAETIT</sequence>
<keyword evidence="1" id="KW-1133">Transmembrane helix</keyword>
<name>A0A6P5WYH6_DURZI</name>
<dbReference type="OrthoDB" id="9514740at2759"/>
<reference evidence="3" key="1">
    <citation type="submission" date="2025-08" db="UniProtKB">
        <authorList>
            <consortium name="RefSeq"/>
        </authorList>
    </citation>
    <scope>IDENTIFICATION</scope>
    <source>
        <tissue evidence="3">Fruit stalk</tissue>
    </source>
</reference>
<keyword evidence="1" id="KW-0472">Membrane</keyword>
<dbReference type="SUPFAM" id="SSF56399">
    <property type="entry name" value="ADP-ribosylation"/>
    <property type="match status" value="1"/>
</dbReference>
<evidence type="ECO:0000313" key="3">
    <source>
        <dbReference type="RefSeq" id="XP_022720546.1"/>
    </source>
</evidence>
<organism evidence="2 3">
    <name type="scientific">Durio zibethinus</name>
    <name type="common">Durian</name>
    <dbReference type="NCBI Taxonomy" id="66656"/>
    <lineage>
        <taxon>Eukaryota</taxon>
        <taxon>Viridiplantae</taxon>
        <taxon>Streptophyta</taxon>
        <taxon>Embryophyta</taxon>
        <taxon>Tracheophyta</taxon>
        <taxon>Spermatophyta</taxon>
        <taxon>Magnoliopsida</taxon>
        <taxon>eudicotyledons</taxon>
        <taxon>Gunneridae</taxon>
        <taxon>Pentapetalae</taxon>
        <taxon>rosids</taxon>
        <taxon>malvids</taxon>
        <taxon>Malvales</taxon>
        <taxon>Malvaceae</taxon>
        <taxon>Helicteroideae</taxon>
        <taxon>Durio</taxon>
    </lineage>
</organism>
<evidence type="ECO:0000313" key="2">
    <source>
        <dbReference type="Proteomes" id="UP000515121"/>
    </source>
</evidence>
<dbReference type="Gene3D" id="3.90.228.10">
    <property type="match status" value="1"/>
</dbReference>
<dbReference type="KEGG" id="dzi:111278231"/>
<dbReference type="GeneID" id="111278231"/>
<dbReference type="Proteomes" id="UP000515121">
    <property type="component" value="Unplaced"/>
</dbReference>
<dbReference type="PANTHER" id="PTHR31681">
    <property type="entry name" value="C2H2-LIKE ZINC FINGER PROTEIN"/>
    <property type="match status" value="1"/>
</dbReference>
<feature type="transmembrane region" description="Helical" evidence="1">
    <location>
        <begin position="151"/>
        <end position="171"/>
    </location>
</feature>